<keyword evidence="2" id="KW-0472">Membrane</keyword>
<dbReference type="RefSeq" id="WP_145790340.1">
    <property type="nucleotide sequence ID" value="NZ_BAAABR010000021.1"/>
</dbReference>
<dbReference type="Proteomes" id="UP000318416">
    <property type="component" value="Unassembled WGS sequence"/>
</dbReference>
<feature type="transmembrane region" description="Helical" evidence="2">
    <location>
        <begin position="35"/>
        <end position="56"/>
    </location>
</feature>
<accession>A0A561EPI9</accession>
<reference evidence="3 4" key="1">
    <citation type="submission" date="2019-06" db="EMBL/GenBank/DDBJ databases">
        <title>Sequencing the genomes of 1000 actinobacteria strains.</title>
        <authorList>
            <person name="Klenk H.-P."/>
        </authorList>
    </citation>
    <scope>NUCLEOTIDE SEQUENCE [LARGE SCALE GENOMIC DNA]</scope>
    <source>
        <strain evidence="3 4">DSM 41649</strain>
    </source>
</reference>
<comment type="caution">
    <text evidence="3">The sequence shown here is derived from an EMBL/GenBank/DDBJ whole genome shotgun (WGS) entry which is preliminary data.</text>
</comment>
<organism evidence="3 4">
    <name type="scientific">Kitasatospora atroaurantiaca</name>
    <dbReference type="NCBI Taxonomy" id="285545"/>
    <lineage>
        <taxon>Bacteria</taxon>
        <taxon>Bacillati</taxon>
        <taxon>Actinomycetota</taxon>
        <taxon>Actinomycetes</taxon>
        <taxon>Kitasatosporales</taxon>
        <taxon>Streptomycetaceae</taxon>
        <taxon>Kitasatospora</taxon>
    </lineage>
</organism>
<dbReference type="AlphaFoldDB" id="A0A561EPI9"/>
<keyword evidence="2" id="KW-0812">Transmembrane</keyword>
<proteinExistence type="predicted"/>
<protein>
    <submittedName>
        <fullName evidence="3">Uncharacterized protein</fullName>
    </submittedName>
</protein>
<keyword evidence="4" id="KW-1185">Reference proteome</keyword>
<evidence type="ECO:0000256" key="1">
    <source>
        <dbReference type="SAM" id="MobiDB-lite"/>
    </source>
</evidence>
<name>A0A561EPI9_9ACTN</name>
<feature type="compositionally biased region" description="Low complexity" evidence="1">
    <location>
        <begin position="58"/>
        <end position="78"/>
    </location>
</feature>
<evidence type="ECO:0000313" key="3">
    <source>
        <dbReference type="EMBL" id="TWE17536.1"/>
    </source>
</evidence>
<sequence length="84" mass="8745">MTRPTIAQFCTGTLTVVATTVALLAVSGATEVFEIMVLVAFAVALGTLATALLITATQRRSTPRPSTLSPTSSAAPQPEYARQH</sequence>
<feature type="region of interest" description="Disordered" evidence="1">
    <location>
        <begin position="58"/>
        <end position="84"/>
    </location>
</feature>
<dbReference type="EMBL" id="VIVR01000001">
    <property type="protein sequence ID" value="TWE17536.1"/>
    <property type="molecule type" value="Genomic_DNA"/>
</dbReference>
<evidence type="ECO:0000313" key="4">
    <source>
        <dbReference type="Proteomes" id="UP000318416"/>
    </source>
</evidence>
<keyword evidence="2" id="KW-1133">Transmembrane helix</keyword>
<gene>
    <name evidence="3" type="ORF">FB465_2568</name>
</gene>
<evidence type="ECO:0000256" key="2">
    <source>
        <dbReference type="SAM" id="Phobius"/>
    </source>
</evidence>